<dbReference type="InterPro" id="IPR056251">
    <property type="entry name" value="Arm_rpt_dom"/>
</dbReference>
<dbReference type="OrthoDB" id="2435592at2759"/>
<proteinExistence type="predicted"/>
<keyword evidence="3" id="KW-1185">Reference proteome</keyword>
<feature type="non-terminal residue" evidence="2">
    <location>
        <position position="311"/>
    </location>
</feature>
<name>A0A9P6RDU1_9FUNG</name>
<reference evidence="2" key="1">
    <citation type="journal article" date="2020" name="Fungal Divers.">
        <title>Resolving the Mortierellaceae phylogeny through synthesis of multi-gene phylogenetics and phylogenomics.</title>
        <authorList>
            <person name="Vandepol N."/>
            <person name="Liber J."/>
            <person name="Desiro A."/>
            <person name="Na H."/>
            <person name="Kennedy M."/>
            <person name="Barry K."/>
            <person name="Grigoriev I.V."/>
            <person name="Miller A.N."/>
            <person name="O'Donnell K."/>
            <person name="Stajich J.E."/>
            <person name="Bonito G."/>
        </authorList>
    </citation>
    <scope>NUCLEOTIDE SEQUENCE</scope>
    <source>
        <strain evidence="2">REB-010B</strain>
    </source>
</reference>
<comment type="caution">
    <text evidence="2">The sequence shown here is derived from an EMBL/GenBank/DDBJ whole genome shotgun (WGS) entry which is preliminary data.</text>
</comment>
<organism evidence="2 3">
    <name type="scientific">Dissophora globulifera</name>
    <dbReference type="NCBI Taxonomy" id="979702"/>
    <lineage>
        <taxon>Eukaryota</taxon>
        <taxon>Fungi</taxon>
        <taxon>Fungi incertae sedis</taxon>
        <taxon>Mucoromycota</taxon>
        <taxon>Mortierellomycotina</taxon>
        <taxon>Mortierellomycetes</taxon>
        <taxon>Mortierellales</taxon>
        <taxon>Mortierellaceae</taxon>
        <taxon>Dissophora</taxon>
    </lineage>
</organism>
<dbReference type="Proteomes" id="UP000738325">
    <property type="component" value="Unassembled WGS sequence"/>
</dbReference>
<evidence type="ECO:0000313" key="3">
    <source>
        <dbReference type="Proteomes" id="UP000738325"/>
    </source>
</evidence>
<accession>A0A9P6RDU1</accession>
<protein>
    <recommendedName>
        <fullName evidence="1">Arm-like repeat domain-containing protein</fullName>
    </recommendedName>
</protein>
<sequence>MPRSPFSSSHSSTLSPQQALNLATFYLENAPKTKDTDPEVALAMCEDAKAALSRMKKDAKKSLRSSQSVEDQALRDRIAAAYISRSSLLDGWGYTDLAQISYRKAKKWGYIQGTSHRQLPSDSSKLSNGKNTSSISVTLRLRSHSKPSDSQVHDVARVPPSIFSQDVAPAVAKYVLPKTGVRLDSTPQLAYCLSLLHSPPLLVTPPDEVEVAWLRARTDDEDERERLYTLATDLTKAFINDVLKSPPSVAEVMCLAPALDQEHFRRLLMTFIDGINQATLLELHLLEGLAQLMQCASPDYLDADDLVKILE</sequence>
<feature type="domain" description="Arm-like repeat" evidence="1">
    <location>
        <begin position="214"/>
        <end position="311"/>
    </location>
</feature>
<dbReference type="EMBL" id="JAAAIP010000394">
    <property type="protein sequence ID" value="KAG0317998.1"/>
    <property type="molecule type" value="Genomic_DNA"/>
</dbReference>
<dbReference type="Pfam" id="PF23948">
    <property type="entry name" value="ARM_5"/>
    <property type="match status" value="1"/>
</dbReference>
<evidence type="ECO:0000313" key="2">
    <source>
        <dbReference type="EMBL" id="KAG0317998.1"/>
    </source>
</evidence>
<gene>
    <name evidence="2" type="ORF">BGZ99_005918</name>
</gene>
<evidence type="ECO:0000259" key="1">
    <source>
        <dbReference type="Pfam" id="PF23948"/>
    </source>
</evidence>
<dbReference type="AlphaFoldDB" id="A0A9P6RDU1"/>